<dbReference type="AlphaFoldDB" id="A0AAD9JJM8"/>
<evidence type="ECO:0000313" key="3">
    <source>
        <dbReference type="Proteomes" id="UP001209878"/>
    </source>
</evidence>
<comment type="caution">
    <text evidence="2">The sequence shown here is derived from an EMBL/GenBank/DDBJ whole genome shotgun (WGS) entry which is preliminary data.</text>
</comment>
<keyword evidence="3" id="KW-1185">Reference proteome</keyword>
<organism evidence="2 3">
    <name type="scientific">Ridgeia piscesae</name>
    <name type="common">Tubeworm</name>
    <dbReference type="NCBI Taxonomy" id="27915"/>
    <lineage>
        <taxon>Eukaryota</taxon>
        <taxon>Metazoa</taxon>
        <taxon>Spiralia</taxon>
        <taxon>Lophotrochozoa</taxon>
        <taxon>Annelida</taxon>
        <taxon>Polychaeta</taxon>
        <taxon>Sedentaria</taxon>
        <taxon>Canalipalpata</taxon>
        <taxon>Sabellida</taxon>
        <taxon>Siboglinidae</taxon>
        <taxon>Ridgeia</taxon>
    </lineage>
</organism>
<dbReference type="EMBL" id="JAODUO010002311">
    <property type="protein sequence ID" value="KAK2153420.1"/>
    <property type="molecule type" value="Genomic_DNA"/>
</dbReference>
<feature type="region of interest" description="Disordered" evidence="1">
    <location>
        <begin position="1"/>
        <end position="21"/>
    </location>
</feature>
<evidence type="ECO:0000256" key="1">
    <source>
        <dbReference type="SAM" id="MobiDB-lite"/>
    </source>
</evidence>
<gene>
    <name evidence="2" type="ORF">NP493_2314g00003</name>
</gene>
<accession>A0AAD9JJM8</accession>
<sequence length="166" mass="18207">MSRKASSSIADRKKEKSVGETSPPTVTFAIIPVYTASIIVVNFSGHPYFHSSLHSPVLPTVSNALLKSTNTIYSGRSCSLHLSCSGRRQNIIYIVLRLPVKPDSIVSSVLPYFSRNSISPRCFAIFQAGDCSSHLIHGWNLIEACLDNALRDVVHSFVIYVARAVE</sequence>
<dbReference type="Proteomes" id="UP001209878">
    <property type="component" value="Unassembled WGS sequence"/>
</dbReference>
<protein>
    <submittedName>
        <fullName evidence="2">Uncharacterized protein</fullName>
    </submittedName>
</protein>
<reference evidence="2" key="1">
    <citation type="journal article" date="2023" name="Mol. Biol. Evol.">
        <title>Third-Generation Sequencing Reveals the Adaptive Role of the Epigenome in Three Deep-Sea Polychaetes.</title>
        <authorList>
            <person name="Perez M."/>
            <person name="Aroh O."/>
            <person name="Sun Y."/>
            <person name="Lan Y."/>
            <person name="Juniper S.K."/>
            <person name="Young C.R."/>
            <person name="Angers B."/>
            <person name="Qian P.Y."/>
        </authorList>
    </citation>
    <scope>NUCLEOTIDE SEQUENCE</scope>
    <source>
        <strain evidence="2">R07B-5</strain>
    </source>
</reference>
<name>A0AAD9JJM8_RIDPI</name>
<evidence type="ECO:0000313" key="2">
    <source>
        <dbReference type="EMBL" id="KAK2153420.1"/>
    </source>
</evidence>
<proteinExistence type="predicted"/>